<keyword evidence="3" id="KW-1185">Reference proteome</keyword>
<sequence>MIKTITYNNKNHFIKKLAFYVQCFHVFFISPSIKDNQSLGPFFVHDPVAAFSTSNRILWFYFIFMVTFTAYINHRSFRRVFRFHFTDE</sequence>
<protein>
    <submittedName>
        <fullName evidence="2">Uncharacterized protein</fullName>
    </submittedName>
</protein>
<feature type="non-terminal residue" evidence="2">
    <location>
        <position position="88"/>
    </location>
</feature>
<dbReference type="AlphaFoldDB" id="A0A087SZN1"/>
<evidence type="ECO:0000313" key="3">
    <source>
        <dbReference type="Proteomes" id="UP000054359"/>
    </source>
</evidence>
<evidence type="ECO:0000313" key="2">
    <source>
        <dbReference type="EMBL" id="KFM58320.1"/>
    </source>
</evidence>
<organism evidence="2 3">
    <name type="scientific">Stegodyphus mimosarum</name>
    <name type="common">African social velvet spider</name>
    <dbReference type="NCBI Taxonomy" id="407821"/>
    <lineage>
        <taxon>Eukaryota</taxon>
        <taxon>Metazoa</taxon>
        <taxon>Ecdysozoa</taxon>
        <taxon>Arthropoda</taxon>
        <taxon>Chelicerata</taxon>
        <taxon>Arachnida</taxon>
        <taxon>Araneae</taxon>
        <taxon>Araneomorphae</taxon>
        <taxon>Entelegynae</taxon>
        <taxon>Eresoidea</taxon>
        <taxon>Eresidae</taxon>
        <taxon>Stegodyphus</taxon>
    </lineage>
</organism>
<proteinExistence type="predicted"/>
<evidence type="ECO:0000256" key="1">
    <source>
        <dbReference type="SAM" id="Phobius"/>
    </source>
</evidence>
<feature type="transmembrane region" description="Helical" evidence="1">
    <location>
        <begin position="17"/>
        <end position="33"/>
    </location>
</feature>
<name>A0A087SZN1_STEMI</name>
<keyword evidence="1" id="KW-1133">Transmembrane helix</keyword>
<keyword evidence="1" id="KW-0812">Transmembrane</keyword>
<keyword evidence="1" id="KW-0472">Membrane</keyword>
<dbReference type="Proteomes" id="UP000054359">
    <property type="component" value="Unassembled WGS sequence"/>
</dbReference>
<accession>A0A087SZN1</accession>
<feature type="transmembrane region" description="Helical" evidence="1">
    <location>
        <begin position="53"/>
        <end position="72"/>
    </location>
</feature>
<gene>
    <name evidence="2" type="ORF">X975_02091</name>
</gene>
<reference evidence="2 3" key="1">
    <citation type="submission" date="2013-11" db="EMBL/GenBank/DDBJ databases">
        <title>Genome sequencing of Stegodyphus mimosarum.</title>
        <authorList>
            <person name="Bechsgaard J."/>
        </authorList>
    </citation>
    <scope>NUCLEOTIDE SEQUENCE [LARGE SCALE GENOMIC DNA]</scope>
</reference>
<dbReference type="EMBL" id="KK112696">
    <property type="protein sequence ID" value="KFM58320.1"/>
    <property type="molecule type" value="Genomic_DNA"/>
</dbReference>